<feature type="domain" description="AB hydrolase-1" evidence="2">
    <location>
        <begin position="37"/>
        <end position="281"/>
    </location>
</feature>
<dbReference type="Gene3D" id="3.40.50.1820">
    <property type="entry name" value="alpha/beta hydrolase"/>
    <property type="match status" value="1"/>
</dbReference>
<protein>
    <submittedName>
        <fullName evidence="3">Hydrolase</fullName>
    </submittedName>
</protein>
<evidence type="ECO:0000313" key="3">
    <source>
        <dbReference type="EMBL" id="OJD35961.1"/>
    </source>
</evidence>
<dbReference type="AlphaFoldDB" id="A0A1J9R5Y2"/>
<dbReference type="InterPro" id="IPR000073">
    <property type="entry name" value="AB_hydrolase_1"/>
</dbReference>
<evidence type="ECO:0000259" key="2">
    <source>
        <dbReference type="Pfam" id="PF12697"/>
    </source>
</evidence>
<dbReference type="Pfam" id="PF12697">
    <property type="entry name" value="Abhydrolase_6"/>
    <property type="match status" value="1"/>
</dbReference>
<proteinExistence type="predicted"/>
<dbReference type="GeneID" id="31011329"/>
<dbReference type="STRING" id="236234.A0A1J9R5Y2"/>
<comment type="caution">
    <text evidence="3">The sequence shown here is derived from an EMBL/GenBank/DDBJ whole genome shotgun (WGS) entry which is preliminary data.</text>
</comment>
<gene>
    <name evidence="3" type="ORF">BKCO1_14000157</name>
</gene>
<dbReference type="InterPro" id="IPR050266">
    <property type="entry name" value="AB_hydrolase_sf"/>
</dbReference>
<dbReference type="RefSeq" id="XP_020132221.1">
    <property type="nucleotide sequence ID" value="XM_020271070.1"/>
</dbReference>
<dbReference type="SUPFAM" id="SSF53474">
    <property type="entry name" value="alpha/beta-Hydrolases"/>
    <property type="match status" value="1"/>
</dbReference>
<dbReference type="OrthoDB" id="2498029at2759"/>
<organism evidence="3 4">
    <name type="scientific">Diplodia corticola</name>
    <dbReference type="NCBI Taxonomy" id="236234"/>
    <lineage>
        <taxon>Eukaryota</taxon>
        <taxon>Fungi</taxon>
        <taxon>Dikarya</taxon>
        <taxon>Ascomycota</taxon>
        <taxon>Pezizomycotina</taxon>
        <taxon>Dothideomycetes</taxon>
        <taxon>Dothideomycetes incertae sedis</taxon>
        <taxon>Botryosphaeriales</taxon>
        <taxon>Botryosphaeriaceae</taxon>
        <taxon>Diplodia</taxon>
    </lineage>
</organism>
<dbReference type="PANTHER" id="PTHR43798:SF31">
    <property type="entry name" value="AB HYDROLASE SUPERFAMILY PROTEIN YCLE"/>
    <property type="match status" value="1"/>
</dbReference>
<keyword evidence="1 3" id="KW-0378">Hydrolase</keyword>
<dbReference type="EMBL" id="MNUE01000014">
    <property type="protein sequence ID" value="OJD35961.1"/>
    <property type="molecule type" value="Genomic_DNA"/>
</dbReference>
<keyword evidence="4" id="KW-1185">Reference proteome</keyword>
<accession>A0A1J9R5Y2</accession>
<reference evidence="3 4" key="1">
    <citation type="submission" date="2016-10" db="EMBL/GenBank/DDBJ databases">
        <title>Proteomics and genomics reveal pathogen-plant mechanisms compatible with a hemibiotrophic lifestyle of Diplodia corticola.</title>
        <authorList>
            <person name="Fernandes I."/>
            <person name="De Jonge R."/>
            <person name="Van De Peer Y."/>
            <person name="Devreese B."/>
            <person name="Alves A."/>
            <person name="Esteves A.C."/>
        </authorList>
    </citation>
    <scope>NUCLEOTIDE SEQUENCE [LARGE SCALE GENOMIC DNA]</scope>
    <source>
        <strain evidence="3 4">CBS 112549</strain>
    </source>
</reference>
<evidence type="ECO:0000256" key="1">
    <source>
        <dbReference type="ARBA" id="ARBA00022801"/>
    </source>
</evidence>
<dbReference type="PANTHER" id="PTHR43798">
    <property type="entry name" value="MONOACYLGLYCEROL LIPASE"/>
    <property type="match status" value="1"/>
</dbReference>
<dbReference type="GO" id="GO:0016020">
    <property type="term" value="C:membrane"/>
    <property type="evidence" value="ECO:0007669"/>
    <property type="project" value="TreeGrafter"/>
</dbReference>
<dbReference type="InterPro" id="IPR029058">
    <property type="entry name" value="AB_hydrolase_fold"/>
</dbReference>
<evidence type="ECO:0000313" key="4">
    <source>
        <dbReference type="Proteomes" id="UP000183809"/>
    </source>
</evidence>
<dbReference type="Proteomes" id="UP000183809">
    <property type="component" value="Unassembled WGS sequence"/>
</dbReference>
<dbReference type="GO" id="GO:0016787">
    <property type="term" value="F:hydrolase activity"/>
    <property type="evidence" value="ECO:0007669"/>
    <property type="project" value="UniProtKB-KW"/>
</dbReference>
<name>A0A1J9R5Y2_9PEZI</name>
<sequence length="297" mass="31560">MPTPPTITTSTITTTPDGSTTLHLTTRNTAHPTTPSLILLHYWGGSPTTWSPLLDTAAGPLPPSTTHSVAYHARGWAPSTGPADPSAYGTAHMSGDLACVVRAAGFDDDENDENNNNAGFVLVGHSMGAKVAMHYAATARPRPRGLRGMVLVAPAPLRGGLRLPREEKERQRGAYASAEAVRAVLDDVLTAGGLQEEVRERCVRDSMRGGEAATRAWVEYAAEEDFGGLEGGIEEGLPVLVVRGDGDFERGIVGELGVERGWRNEVVEGCGHLVPLEKPEVLGRMIAEFVEGLPGRK</sequence>